<dbReference type="AlphaFoldDB" id="A0A1N7H1P0"/>
<proteinExistence type="predicted"/>
<gene>
    <name evidence="1" type="ORF">SAMN05445060_3366</name>
</gene>
<name>A0A1N7H1P0_9NOCA</name>
<accession>A0A1N7H1P0</accession>
<evidence type="ECO:0000313" key="1">
    <source>
        <dbReference type="EMBL" id="SIS18680.1"/>
    </source>
</evidence>
<protein>
    <submittedName>
        <fullName evidence="1">Uncharacterized protein</fullName>
    </submittedName>
</protein>
<dbReference type="Proteomes" id="UP000186218">
    <property type="component" value="Unassembled WGS sequence"/>
</dbReference>
<keyword evidence="2" id="KW-1185">Reference proteome</keyword>
<dbReference type="EMBL" id="FTNT01000011">
    <property type="protein sequence ID" value="SIS18680.1"/>
    <property type="molecule type" value="Genomic_DNA"/>
</dbReference>
<reference evidence="1 2" key="1">
    <citation type="submission" date="2017-01" db="EMBL/GenBank/DDBJ databases">
        <authorList>
            <person name="Mah S.A."/>
            <person name="Swanson W.J."/>
            <person name="Moy G.W."/>
            <person name="Vacquier V.D."/>
        </authorList>
    </citation>
    <scope>NUCLEOTIDE SEQUENCE [LARGE SCALE GENOMIC DNA]</scope>
    <source>
        <strain evidence="1 2">CPCC 203464</strain>
    </source>
</reference>
<dbReference type="OrthoDB" id="68692at2"/>
<sequence length="116" mass="13083">MTGLPEHWIPHRRDDGEIVGWIDMETAAPKLVPIDRLGRPLAAVDDWHLAEEALEDLGLALLLGRFVHRGHRVRIRQVYDDRVIVTTAMSDAIGDVGTEFEVKFPVESELVEEPHA</sequence>
<evidence type="ECO:0000313" key="2">
    <source>
        <dbReference type="Proteomes" id="UP000186218"/>
    </source>
</evidence>
<organism evidence="1 2">
    <name type="scientific">Williamsia sterculiae</name>
    <dbReference type="NCBI Taxonomy" id="1344003"/>
    <lineage>
        <taxon>Bacteria</taxon>
        <taxon>Bacillati</taxon>
        <taxon>Actinomycetota</taxon>
        <taxon>Actinomycetes</taxon>
        <taxon>Mycobacteriales</taxon>
        <taxon>Nocardiaceae</taxon>
        <taxon>Williamsia</taxon>
    </lineage>
</organism>